<keyword evidence="5" id="KW-0378">Hydrolase</keyword>
<keyword evidence="6" id="KW-1185">Reference proteome</keyword>
<evidence type="ECO:0000256" key="1">
    <source>
        <dbReference type="ARBA" id="ARBA00023016"/>
    </source>
</evidence>
<sequence>MGKVRRKKILAVVTNQGTYGVSEHRTGLWLGELVHFYDKAVTAGHTVEVVSPAGGEVPLDPRSLGRLFVDRTVRTYLDDPAFMDDLKSTRPVAEADPDDYSTIFFTGGHGTMWDFPDSADVQRTGDAVYAAGGIVSSVCHGACALINLRDADGNPLVQNRTVTGFATIEERLAGVKSRVPFLLEDELRAKGAKYVRSTVPMTPHAVRDGRLITGQNPVSTKAVSDLILGALAETE</sequence>
<dbReference type="GO" id="GO:0019172">
    <property type="term" value="F:glyoxalase III activity"/>
    <property type="evidence" value="ECO:0007669"/>
    <property type="project" value="TreeGrafter"/>
</dbReference>
<dbReference type="GO" id="GO:0005737">
    <property type="term" value="C:cytoplasm"/>
    <property type="evidence" value="ECO:0007669"/>
    <property type="project" value="TreeGrafter"/>
</dbReference>
<evidence type="ECO:0000313" key="6">
    <source>
        <dbReference type="Proteomes" id="UP000591537"/>
    </source>
</evidence>
<protein>
    <submittedName>
        <fullName evidence="5">Putative intracellular protease/amidase</fullName>
    </submittedName>
</protein>
<keyword evidence="1" id="KW-0346">Stress response</keyword>
<dbReference type="GO" id="GO:0019243">
    <property type="term" value="P:methylglyoxal catabolic process to D-lactate via S-lactoyl-glutathione"/>
    <property type="evidence" value="ECO:0007669"/>
    <property type="project" value="TreeGrafter"/>
</dbReference>
<dbReference type="InterPro" id="IPR002818">
    <property type="entry name" value="DJ-1/PfpI"/>
</dbReference>
<dbReference type="GO" id="GO:0006508">
    <property type="term" value="P:proteolysis"/>
    <property type="evidence" value="ECO:0007669"/>
    <property type="project" value="UniProtKB-KW"/>
</dbReference>
<keyword evidence="5" id="KW-0645">Protease</keyword>
<accession>A0A7W9WJD0</accession>
<dbReference type="EMBL" id="JACHGV010000006">
    <property type="protein sequence ID" value="MBB6078425.1"/>
    <property type="molecule type" value="Genomic_DNA"/>
</dbReference>
<dbReference type="PANTHER" id="PTHR48094">
    <property type="entry name" value="PROTEIN/NUCLEIC ACID DEGLYCASE DJ-1-RELATED"/>
    <property type="match status" value="1"/>
</dbReference>
<dbReference type="PANTHER" id="PTHR48094:SF11">
    <property type="entry name" value="GLUTATHIONE-INDEPENDENT GLYOXALASE HSP31-RELATED"/>
    <property type="match status" value="1"/>
</dbReference>
<dbReference type="CDD" id="cd03141">
    <property type="entry name" value="GATase1_Hsp31_like"/>
    <property type="match status" value="1"/>
</dbReference>
<dbReference type="SUPFAM" id="SSF52317">
    <property type="entry name" value="Class I glutamine amidotransferase-like"/>
    <property type="match status" value="1"/>
</dbReference>
<name>A0A7W9WJD0_9ACTN</name>
<dbReference type="AlphaFoldDB" id="A0A7W9WJD0"/>
<proteinExistence type="inferred from homology"/>
<evidence type="ECO:0000313" key="5">
    <source>
        <dbReference type="EMBL" id="MBB6078425.1"/>
    </source>
</evidence>
<evidence type="ECO:0000256" key="3">
    <source>
        <dbReference type="ARBA" id="ARBA00038493"/>
    </source>
</evidence>
<dbReference type="Proteomes" id="UP000591537">
    <property type="component" value="Unassembled WGS sequence"/>
</dbReference>
<dbReference type="InterPro" id="IPR029062">
    <property type="entry name" value="Class_I_gatase-like"/>
</dbReference>
<reference evidence="5 6" key="1">
    <citation type="submission" date="2020-08" db="EMBL/GenBank/DDBJ databases">
        <title>Genomic Encyclopedia of Type Strains, Phase IV (KMG-IV): sequencing the most valuable type-strain genomes for metagenomic binning, comparative biology and taxonomic classification.</title>
        <authorList>
            <person name="Goeker M."/>
        </authorList>
    </citation>
    <scope>NUCLEOTIDE SEQUENCE [LARGE SCALE GENOMIC DNA]</scope>
    <source>
        <strain evidence="5 6">DSM 43350</strain>
    </source>
</reference>
<dbReference type="Pfam" id="PF01965">
    <property type="entry name" value="DJ-1_PfpI"/>
    <property type="match status" value="1"/>
</dbReference>
<organism evidence="5 6">
    <name type="scientific">Streptomyces paradoxus</name>
    <dbReference type="NCBI Taxonomy" id="66375"/>
    <lineage>
        <taxon>Bacteria</taxon>
        <taxon>Bacillati</taxon>
        <taxon>Actinomycetota</taxon>
        <taxon>Actinomycetes</taxon>
        <taxon>Kitasatosporales</taxon>
        <taxon>Streptomycetaceae</taxon>
        <taxon>Streptomyces</taxon>
    </lineage>
</organism>
<dbReference type="InterPro" id="IPR050325">
    <property type="entry name" value="Prot/Nucl_acid_deglycase"/>
</dbReference>
<comment type="similarity">
    <text evidence="3">Belongs to the peptidase C56 family. HSP31-like subfamily.</text>
</comment>
<comment type="caution">
    <text evidence="5">The sequence shown here is derived from an EMBL/GenBank/DDBJ whole genome shotgun (WGS) entry which is preliminary data.</text>
</comment>
<dbReference type="Gene3D" id="3.40.50.880">
    <property type="match status" value="1"/>
</dbReference>
<dbReference type="RefSeq" id="WP_184561793.1">
    <property type="nucleotide sequence ID" value="NZ_BAAARS010000007.1"/>
</dbReference>
<dbReference type="GO" id="GO:0008233">
    <property type="term" value="F:peptidase activity"/>
    <property type="evidence" value="ECO:0007669"/>
    <property type="project" value="UniProtKB-KW"/>
</dbReference>
<evidence type="ECO:0000259" key="4">
    <source>
        <dbReference type="Pfam" id="PF01965"/>
    </source>
</evidence>
<evidence type="ECO:0000256" key="2">
    <source>
        <dbReference type="ARBA" id="ARBA00023239"/>
    </source>
</evidence>
<gene>
    <name evidence="5" type="ORF">HNR57_004357</name>
</gene>
<keyword evidence="2" id="KW-0456">Lyase</keyword>
<feature type="domain" description="DJ-1/PfpI" evidence="4">
    <location>
        <begin position="32"/>
        <end position="220"/>
    </location>
</feature>